<name>A0A484MGS1_9ASTE</name>
<keyword evidence="3" id="KW-0418">Kinase</keyword>
<keyword evidence="4" id="KW-0067">ATP-binding</keyword>
<dbReference type="EMBL" id="OOIL02003480">
    <property type="protein sequence ID" value="VFQ88221.1"/>
    <property type="molecule type" value="Genomic_DNA"/>
</dbReference>
<proteinExistence type="predicted"/>
<keyword evidence="2" id="KW-0547">Nucleotide-binding</keyword>
<gene>
    <name evidence="5" type="ORF">CCAM_LOCUS29997</name>
</gene>
<reference evidence="5 6" key="1">
    <citation type="submission" date="2018-04" db="EMBL/GenBank/DDBJ databases">
        <authorList>
            <person name="Vogel A."/>
        </authorList>
    </citation>
    <scope>NUCLEOTIDE SEQUENCE [LARGE SCALE GENOMIC DNA]</scope>
</reference>
<dbReference type="InterPro" id="IPR011009">
    <property type="entry name" value="Kinase-like_dom_sf"/>
</dbReference>
<dbReference type="GO" id="GO:0005524">
    <property type="term" value="F:ATP binding"/>
    <property type="evidence" value="ECO:0007669"/>
    <property type="project" value="UniProtKB-KW"/>
</dbReference>
<dbReference type="PANTHER" id="PTHR47973">
    <property type="entry name" value="CYSTEINE-RICH RECEPTOR-LIKE PROTEIN KINASE 3"/>
    <property type="match status" value="1"/>
</dbReference>
<sequence>MTHVCIHAILKVKKLQREKMLSAIVDRNLEDYDIREVEMMIQMALLCTQASPEDRPTMSLVVRMLEGESLAGGRWEEWQHIEATSSRQDYYERRRGAAGPCYNQETMQLSGGR</sequence>
<evidence type="ECO:0000256" key="2">
    <source>
        <dbReference type="ARBA" id="ARBA00022741"/>
    </source>
</evidence>
<dbReference type="Gene3D" id="1.10.510.10">
    <property type="entry name" value="Transferase(Phosphotransferase) domain 1"/>
    <property type="match status" value="1"/>
</dbReference>
<protein>
    <recommendedName>
        <fullName evidence="7">Serine-threonine/tyrosine-protein kinase catalytic domain-containing protein</fullName>
    </recommendedName>
</protein>
<dbReference type="Proteomes" id="UP000595140">
    <property type="component" value="Unassembled WGS sequence"/>
</dbReference>
<evidence type="ECO:0000256" key="1">
    <source>
        <dbReference type="ARBA" id="ARBA00022679"/>
    </source>
</evidence>
<keyword evidence="6" id="KW-1185">Reference proteome</keyword>
<dbReference type="SUPFAM" id="SSF56112">
    <property type="entry name" value="Protein kinase-like (PK-like)"/>
    <property type="match status" value="1"/>
</dbReference>
<evidence type="ECO:0008006" key="7">
    <source>
        <dbReference type="Google" id="ProtNLM"/>
    </source>
</evidence>
<accession>A0A484MGS1</accession>
<dbReference type="AlphaFoldDB" id="A0A484MGS1"/>
<organism evidence="5 6">
    <name type="scientific">Cuscuta campestris</name>
    <dbReference type="NCBI Taxonomy" id="132261"/>
    <lineage>
        <taxon>Eukaryota</taxon>
        <taxon>Viridiplantae</taxon>
        <taxon>Streptophyta</taxon>
        <taxon>Embryophyta</taxon>
        <taxon>Tracheophyta</taxon>
        <taxon>Spermatophyta</taxon>
        <taxon>Magnoliopsida</taxon>
        <taxon>eudicotyledons</taxon>
        <taxon>Gunneridae</taxon>
        <taxon>Pentapetalae</taxon>
        <taxon>asterids</taxon>
        <taxon>lamiids</taxon>
        <taxon>Solanales</taxon>
        <taxon>Convolvulaceae</taxon>
        <taxon>Cuscuteae</taxon>
        <taxon>Cuscuta</taxon>
        <taxon>Cuscuta subgen. Grammica</taxon>
        <taxon>Cuscuta sect. Cleistogrammica</taxon>
    </lineage>
</organism>
<evidence type="ECO:0000256" key="4">
    <source>
        <dbReference type="ARBA" id="ARBA00022840"/>
    </source>
</evidence>
<evidence type="ECO:0000313" key="6">
    <source>
        <dbReference type="Proteomes" id="UP000595140"/>
    </source>
</evidence>
<dbReference type="GO" id="GO:0016301">
    <property type="term" value="F:kinase activity"/>
    <property type="evidence" value="ECO:0007669"/>
    <property type="project" value="UniProtKB-KW"/>
</dbReference>
<dbReference type="InterPro" id="IPR052059">
    <property type="entry name" value="CR_Ser/Thr_kinase"/>
</dbReference>
<keyword evidence="1" id="KW-0808">Transferase</keyword>
<evidence type="ECO:0000256" key="3">
    <source>
        <dbReference type="ARBA" id="ARBA00022777"/>
    </source>
</evidence>
<dbReference type="OrthoDB" id="4062651at2759"/>
<evidence type="ECO:0000313" key="5">
    <source>
        <dbReference type="EMBL" id="VFQ88221.1"/>
    </source>
</evidence>